<proteinExistence type="predicted"/>
<dbReference type="Gene3D" id="3.40.50.2000">
    <property type="entry name" value="Glycogen Phosphorylase B"/>
    <property type="match status" value="1"/>
</dbReference>
<evidence type="ECO:0000313" key="3">
    <source>
        <dbReference type="Proteomes" id="UP001054857"/>
    </source>
</evidence>
<feature type="non-terminal residue" evidence="2">
    <location>
        <position position="207"/>
    </location>
</feature>
<comment type="caution">
    <text evidence="2">The sequence shown here is derived from an EMBL/GenBank/DDBJ whole genome shotgun (WGS) entry which is preliminary data.</text>
</comment>
<feature type="non-terminal residue" evidence="2">
    <location>
        <position position="1"/>
    </location>
</feature>
<dbReference type="Proteomes" id="UP001054857">
    <property type="component" value="Unassembled WGS sequence"/>
</dbReference>
<name>A0AAD3DUF7_9CHLO</name>
<accession>A0AAD3DUF7</accession>
<protein>
    <submittedName>
        <fullName evidence="2">Uncharacterized protein</fullName>
    </submittedName>
</protein>
<sequence length="207" mass="23210">AIRRCMSAADAAAAAAEAAVVAAPPAALPTAASSSSPQTTPQPEQQHHHPPSPPPQQQQQQPPSNQLSHQQQQQHHRTRLPHLLCFNLFAQEAYHAAEALQVRCAVAAPYMIPYTCPPAFTRMFARELPELYESLVVRQQREGVRQQEEPEQEEAAGGLPDVMARVTYAEVSHWMWPLFTERWGEWRCETLGLPPLPLHRPHHPHPH</sequence>
<reference evidence="2 3" key="1">
    <citation type="journal article" date="2021" name="Sci. Rep.">
        <title>Genome sequencing of the multicellular alga Astrephomene provides insights into convergent evolution of germ-soma differentiation.</title>
        <authorList>
            <person name="Yamashita S."/>
            <person name="Yamamoto K."/>
            <person name="Matsuzaki R."/>
            <person name="Suzuki S."/>
            <person name="Yamaguchi H."/>
            <person name="Hirooka S."/>
            <person name="Minakuchi Y."/>
            <person name="Miyagishima S."/>
            <person name="Kawachi M."/>
            <person name="Toyoda A."/>
            <person name="Nozaki H."/>
        </authorList>
    </citation>
    <scope>NUCLEOTIDE SEQUENCE [LARGE SCALE GENOMIC DNA]</scope>
    <source>
        <strain evidence="2 3">NIES-4017</strain>
    </source>
</reference>
<feature type="region of interest" description="Disordered" evidence="1">
    <location>
        <begin position="25"/>
        <end position="76"/>
    </location>
</feature>
<dbReference type="AlphaFoldDB" id="A0AAD3DUF7"/>
<dbReference type="EMBL" id="BMAR01000017">
    <property type="protein sequence ID" value="GFR47304.1"/>
    <property type="molecule type" value="Genomic_DNA"/>
</dbReference>
<gene>
    <name evidence="2" type="ORF">Agub_g8991</name>
</gene>
<dbReference type="InterPro" id="IPR050426">
    <property type="entry name" value="Glycosyltransferase_28"/>
</dbReference>
<dbReference type="PANTHER" id="PTHR48050">
    <property type="entry name" value="STEROL 3-BETA-GLUCOSYLTRANSFERASE"/>
    <property type="match status" value="1"/>
</dbReference>
<organism evidence="2 3">
    <name type="scientific">Astrephomene gubernaculifera</name>
    <dbReference type="NCBI Taxonomy" id="47775"/>
    <lineage>
        <taxon>Eukaryota</taxon>
        <taxon>Viridiplantae</taxon>
        <taxon>Chlorophyta</taxon>
        <taxon>core chlorophytes</taxon>
        <taxon>Chlorophyceae</taxon>
        <taxon>CS clade</taxon>
        <taxon>Chlamydomonadales</taxon>
        <taxon>Astrephomenaceae</taxon>
        <taxon>Astrephomene</taxon>
    </lineage>
</organism>
<evidence type="ECO:0000313" key="2">
    <source>
        <dbReference type="EMBL" id="GFR47304.1"/>
    </source>
</evidence>
<feature type="compositionally biased region" description="Low complexity" evidence="1">
    <location>
        <begin position="25"/>
        <end position="44"/>
    </location>
</feature>
<keyword evidence="3" id="KW-1185">Reference proteome</keyword>
<feature type="compositionally biased region" description="Low complexity" evidence="1">
    <location>
        <begin position="57"/>
        <end position="73"/>
    </location>
</feature>
<evidence type="ECO:0000256" key="1">
    <source>
        <dbReference type="SAM" id="MobiDB-lite"/>
    </source>
</evidence>
<dbReference type="PANTHER" id="PTHR48050:SF11">
    <property type="entry name" value="GLYCOSYLTRANSFERASE"/>
    <property type="match status" value="1"/>
</dbReference>